<evidence type="ECO:0000313" key="2">
    <source>
        <dbReference type="Proteomes" id="UP000531561"/>
    </source>
</evidence>
<gene>
    <name evidence="1" type="ORF">Bfra_000849</name>
</gene>
<dbReference type="AlphaFoldDB" id="A0A8H6B447"/>
<reference evidence="1 2" key="1">
    <citation type="journal article" date="2020" name="Phytopathology">
        <title>A high-quality genome resource of Botrytis fragariae, a new and rapidly spreading fungal pathogen causing strawberry gray mold in the U.S.A.</title>
        <authorList>
            <person name="Wu Y."/>
            <person name="Saski C.A."/>
            <person name="Schnabel G."/>
            <person name="Xiao S."/>
            <person name="Hu M."/>
        </authorList>
    </citation>
    <scope>NUCLEOTIDE SEQUENCE [LARGE SCALE GENOMIC DNA]</scope>
    <source>
        <strain evidence="1 2">BVB16</strain>
    </source>
</reference>
<keyword evidence="2" id="KW-1185">Reference proteome</keyword>
<evidence type="ECO:0000313" key="1">
    <source>
        <dbReference type="EMBL" id="KAF5878682.1"/>
    </source>
</evidence>
<accession>A0A8H6B447</accession>
<proteinExistence type="predicted"/>
<comment type="caution">
    <text evidence="1">The sequence shown here is derived from an EMBL/GenBank/DDBJ whole genome shotgun (WGS) entry which is preliminary data.</text>
</comment>
<protein>
    <submittedName>
        <fullName evidence="1">Uncharacterized protein</fullName>
    </submittedName>
</protein>
<dbReference type="Proteomes" id="UP000531561">
    <property type="component" value="Unassembled WGS sequence"/>
</dbReference>
<dbReference type="RefSeq" id="XP_037197626.1">
    <property type="nucleotide sequence ID" value="XM_037331293.1"/>
</dbReference>
<sequence>MLTRTCLYMSVPASIARTRGHSDIKTMLDKQPNGRFSRTVNSYIDEVVGGTLRYNTRIYIKIPTHSDRQRYLEPLFMRDILAKALITERYYRTSFEWG</sequence>
<name>A0A8H6B447_9HELO</name>
<dbReference type="GeneID" id="59254985"/>
<organism evidence="1 2">
    <name type="scientific">Botrytis fragariae</name>
    <dbReference type="NCBI Taxonomy" id="1964551"/>
    <lineage>
        <taxon>Eukaryota</taxon>
        <taxon>Fungi</taxon>
        <taxon>Dikarya</taxon>
        <taxon>Ascomycota</taxon>
        <taxon>Pezizomycotina</taxon>
        <taxon>Leotiomycetes</taxon>
        <taxon>Helotiales</taxon>
        <taxon>Sclerotiniaceae</taxon>
        <taxon>Botrytis</taxon>
    </lineage>
</organism>
<dbReference type="EMBL" id="JABFCT010000002">
    <property type="protein sequence ID" value="KAF5878682.1"/>
    <property type="molecule type" value="Genomic_DNA"/>
</dbReference>